<organism evidence="1">
    <name type="scientific">Achromobacter sp. HNDS-1</name>
    <dbReference type="NCBI Taxonomy" id="3151598"/>
    <lineage>
        <taxon>Bacteria</taxon>
        <taxon>Pseudomonadati</taxon>
        <taxon>Pseudomonadota</taxon>
        <taxon>Betaproteobacteria</taxon>
        <taxon>Burkholderiales</taxon>
        <taxon>Alcaligenaceae</taxon>
        <taxon>Achromobacter</taxon>
    </lineage>
</organism>
<dbReference type="RefSeq" id="WP_236747502.1">
    <property type="nucleotide sequence ID" value="NZ_CP157584.1"/>
</dbReference>
<evidence type="ECO:0000313" key="1">
    <source>
        <dbReference type="EMBL" id="XBO97260.1"/>
    </source>
</evidence>
<dbReference type="EMBL" id="CP157584">
    <property type="protein sequence ID" value="XBO97260.1"/>
    <property type="molecule type" value="Genomic_DNA"/>
</dbReference>
<reference evidence="1" key="1">
    <citation type="submission" date="2024-05" db="EMBL/GenBank/DDBJ databases">
        <title>Transcriptome analysis of the degradation process of organic nitrogen by two heterotrophic nitrifying and aerobic denitrifying bacteria, Achromobacter sp. HNDS-1 and Enterobacter sp. HNDS-6.</title>
        <authorList>
            <person name="Huang Y."/>
        </authorList>
    </citation>
    <scope>NUCLEOTIDE SEQUENCE</scope>
    <source>
        <strain evidence="1">HNDS-1</strain>
    </source>
</reference>
<protein>
    <submittedName>
        <fullName evidence="1">Uncharacterized protein</fullName>
    </submittedName>
</protein>
<name>A0AAU7L5U2_9BURK</name>
<dbReference type="GeneID" id="75046891"/>
<accession>A0AAU7L5U2</accession>
<dbReference type="AlphaFoldDB" id="A0AAU7L5U2"/>
<dbReference type="KEGG" id="achh:ABFG95_20600"/>
<sequence>MAAIMAAASAPLAASRDQMPGITGTLACAARGAAGAGKGAWQLKHWV</sequence>
<gene>
    <name evidence="1" type="ORF">ABFG95_20600</name>
</gene>
<proteinExistence type="predicted"/>